<gene>
    <name evidence="3" type="ORF">I8755_34610</name>
</gene>
<feature type="region of interest" description="Disordered" evidence="2">
    <location>
        <begin position="1"/>
        <end position="20"/>
    </location>
</feature>
<dbReference type="SFLD" id="SFLDG01162">
    <property type="entry name" value="I"/>
    <property type="match status" value="1"/>
</dbReference>
<dbReference type="GO" id="GO:0009820">
    <property type="term" value="P:alkaloid metabolic process"/>
    <property type="evidence" value="ECO:0007669"/>
    <property type="project" value="InterPro"/>
</dbReference>
<organism evidence="3 4">
    <name type="scientific">Streptomyces alfalfae</name>
    <dbReference type="NCBI Taxonomy" id="1642299"/>
    <lineage>
        <taxon>Bacteria</taxon>
        <taxon>Bacillati</taxon>
        <taxon>Actinomycetota</taxon>
        <taxon>Actinomycetes</taxon>
        <taxon>Kitasatosporales</taxon>
        <taxon>Streptomycetaceae</taxon>
        <taxon>Streptomyces</taxon>
    </lineage>
</organism>
<dbReference type="Proteomes" id="UP000596130">
    <property type="component" value="Chromosome"/>
</dbReference>
<dbReference type="SFLD" id="SFLDS00036">
    <property type="entry name" value="Aromatic_Prenyltransferase"/>
    <property type="match status" value="1"/>
</dbReference>
<dbReference type="AlphaFoldDB" id="A0A7T4PMU6"/>
<dbReference type="RefSeq" id="WP_198504520.1">
    <property type="nucleotide sequence ID" value="NZ_CP065959.1"/>
</dbReference>
<dbReference type="Pfam" id="PF11991">
    <property type="entry name" value="Trp_DMAT"/>
    <property type="match status" value="1"/>
</dbReference>
<evidence type="ECO:0000256" key="1">
    <source>
        <dbReference type="ARBA" id="ARBA00022679"/>
    </source>
</evidence>
<reference evidence="3 4" key="1">
    <citation type="submission" date="2020-12" db="EMBL/GenBank/DDBJ databases">
        <title>Identification and biosynthesis of polyene macrolides produced by Streptomyces alfalfae Men-myco-93-63.</title>
        <authorList>
            <person name="Liu D."/>
            <person name="Li Y."/>
            <person name="Liu L."/>
            <person name="Han X."/>
            <person name="Shen F."/>
        </authorList>
    </citation>
    <scope>NUCLEOTIDE SEQUENCE [LARGE SCALE GENOMIC DNA]</scope>
    <source>
        <strain evidence="3 4">Men-myco-93-63</strain>
    </source>
</reference>
<evidence type="ECO:0000313" key="3">
    <source>
        <dbReference type="EMBL" id="QQC92909.1"/>
    </source>
</evidence>
<dbReference type="EMBL" id="CP065959">
    <property type="protein sequence ID" value="QQC92909.1"/>
    <property type="molecule type" value="Genomic_DNA"/>
</dbReference>
<keyword evidence="1 3" id="KW-0808">Transferase</keyword>
<evidence type="ECO:0000313" key="4">
    <source>
        <dbReference type="Proteomes" id="UP000596130"/>
    </source>
</evidence>
<dbReference type="GO" id="GO:0016765">
    <property type="term" value="F:transferase activity, transferring alkyl or aryl (other than methyl) groups"/>
    <property type="evidence" value="ECO:0007669"/>
    <property type="project" value="InterPro"/>
</dbReference>
<proteinExistence type="predicted"/>
<dbReference type="InterPro" id="IPR033964">
    <property type="entry name" value="ABBA"/>
</dbReference>
<accession>A0A7T4PMU6</accession>
<feature type="compositionally biased region" description="Low complexity" evidence="2">
    <location>
        <begin position="1"/>
        <end position="18"/>
    </location>
</feature>
<feature type="region of interest" description="Disordered" evidence="2">
    <location>
        <begin position="369"/>
        <end position="418"/>
    </location>
</feature>
<dbReference type="InterPro" id="IPR017795">
    <property type="entry name" value="ABBA_NscD-like"/>
</dbReference>
<protein>
    <submittedName>
        <fullName evidence="3">Prenyltransferase</fullName>
    </submittedName>
</protein>
<name>A0A7T4PMU6_9ACTN</name>
<sequence>MSSLPEAATPAAEPGETTLGEHVLGQLRRLGATVGLSEADTALYGQVLLDSLAGSARRPLSLPPASPSFLSDDHTPVEFSLASTANAAPALRVLVEPGWAHGDMGDSGRAGLEAIRAMAARWDFSTEQLDALEDLFLPAAAEGPLSLWYALDLRAGGVPGVKVYLNPSAAGPEHAARTVREALRRLGYDKAFAQLPPAAGYPFLALDLGDWKSPRVKVYVKHAGMSADDACALSHSSGASAADIRSFFHTAAGSLAPSGREADGTRRLLRRSALTCHSFTEGDSEPSGFTLHIPVRDYVRDDEEALARATALLTRFGMDPTALSRSLGALTRRRLSDGVGLIAYLALVYERNRQPRITAYLSSEAYLTRPPQEQDAQSGLLPAQRTKNTSNPGREAADHASPHTAQKEVTWSRTASKL</sequence>
<evidence type="ECO:0000256" key="2">
    <source>
        <dbReference type="SAM" id="MobiDB-lite"/>
    </source>
</evidence>
<feature type="compositionally biased region" description="Polar residues" evidence="2">
    <location>
        <begin position="403"/>
        <end position="418"/>
    </location>
</feature>